<organism evidence="1 2">
    <name type="scientific">Nepenthes gracilis</name>
    <name type="common">Slender pitcher plant</name>
    <dbReference type="NCBI Taxonomy" id="150966"/>
    <lineage>
        <taxon>Eukaryota</taxon>
        <taxon>Viridiplantae</taxon>
        <taxon>Streptophyta</taxon>
        <taxon>Embryophyta</taxon>
        <taxon>Tracheophyta</taxon>
        <taxon>Spermatophyta</taxon>
        <taxon>Magnoliopsida</taxon>
        <taxon>eudicotyledons</taxon>
        <taxon>Gunneridae</taxon>
        <taxon>Pentapetalae</taxon>
        <taxon>Caryophyllales</taxon>
        <taxon>Nepenthaceae</taxon>
        <taxon>Nepenthes</taxon>
    </lineage>
</organism>
<evidence type="ECO:0000313" key="2">
    <source>
        <dbReference type="Proteomes" id="UP001279734"/>
    </source>
</evidence>
<evidence type="ECO:0000313" key="1">
    <source>
        <dbReference type="EMBL" id="GMH21285.1"/>
    </source>
</evidence>
<proteinExistence type="predicted"/>
<reference evidence="1" key="1">
    <citation type="submission" date="2023-05" db="EMBL/GenBank/DDBJ databases">
        <title>Nepenthes gracilis genome sequencing.</title>
        <authorList>
            <person name="Fukushima K."/>
        </authorList>
    </citation>
    <scope>NUCLEOTIDE SEQUENCE</scope>
    <source>
        <strain evidence="1">SING2019-196</strain>
    </source>
</reference>
<sequence length="146" mass="15875">MNLPLDPVQCMDGDVIFGPVCAKLFLHPRPLDAVRCRWWGGGSAADAFCLLLLDISCAARADVATDVAWFCLRPSLGMGLIGKMLLCDDAAVCCCYIRELQLVDDNCLAHGLPAALLASGCVMDHGCWLKRMETSVLVWPQCFVLD</sequence>
<dbReference type="EMBL" id="BSYO01000023">
    <property type="protein sequence ID" value="GMH21285.1"/>
    <property type="molecule type" value="Genomic_DNA"/>
</dbReference>
<protein>
    <submittedName>
        <fullName evidence="1">Uncharacterized protein</fullName>
    </submittedName>
</protein>
<gene>
    <name evidence="1" type="ORF">Nepgr_023127</name>
</gene>
<dbReference type="AlphaFoldDB" id="A0AAD3XYT8"/>
<name>A0AAD3XYT8_NEPGR</name>
<comment type="caution">
    <text evidence="1">The sequence shown here is derived from an EMBL/GenBank/DDBJ whole genome shotgun (WGS) entry which is preliminary data.</text>
</comment>
<keyword evidence="2" id="KW-1185">Reference proteome</keyword>
<accession>A0AAD3XYT8</accession>
<dbReference type="Proteomes" id="UP001279734">
    <property type="component" value="Unassembled WGS sequence"/>
</dbReference>